<reference evidence="1" key="1">
    <citation type="submission" date="2014-09" db="EMBL/GenBank/DDBJ databases">
        <authorList>
            <person name="Magalhaes I.L.F."/>
            <person name="Oliveira U."/>
            <person name="Santos F.R."/>
            <person name="Vidigal T.H.D.A."/>
            <person name="Brescovit A.D."/>
            <person name="Santos A.J."/>
        </authorList>
    </citation>
    <scope>NUCLEOTIDE SEQUENCE</scope>
    <source>
        <tissue evidence="1">Shoot tissue taken approximately 20 cm above the soil surface</tissue>
    </source>
</reference>
<name>A0A0A9C6Y9_ARUDO</name>
<accession>A0A0A9C6Y9</accession>
<dbReference type="AlphaFoldDB" id="A0A0A9C6Y9"/>
<organism evidence="1">
    <name type="scientific">Arundo donax</name>
    <name type="common">Giant reed</name>
    <name type="synonym">Donax arundinaceus</name>
    <dbReference type="NCBI Taxonomy" id="35708"/>
    <lineage>
        <taxon>Eukaryota</taxon>
        <taxon>Viridiplantae</taxon>
        <taxon>Streptophyta</taxon>
        <taxon>Embryophyta</taxon>
        <taxon>Tracheophyta</taxon>
        <taxon>Spermatophyta</taxon>
        <taxon>Magnoliopsida</taxon>
        <taxon>Liliopsida</taxon>
        <taxon>Poales</taxon>
        <taxon>Poaceae</taxon>
        <taxon>PACMAD clade</taxon>
        <taxon>Arundinoideae</taxon>
        <taxon>Arundineae</taxon>
        <taxon>Arundo</taxon>
    </lineage>
</organism>
<evidence type="ECO:0000313" key="1">
    <source>
        <dbReference type="EMBL" id="JAD69145.1"/>
    </source>
</evidence>
<protein>
    <submittedName>
        <fullName evidence="1">Uncharacterized protein</fullName>
    </submittedName>
</protein>
<sequence>MARLTSRSATPLVNTSGMLVSLEPLQCCLELPFAI</sequence>
<dbReference type="EMBL" id="GBRH01228750">
    <property type="protein sequence ID" value="JAD69145.1"/>
    <property type="molecule type" value="Transcribed_RNA"/>
</dbReference>
<reference evidence="1" key="2">
    <citation type="journal article" date="2015" name="Data Brief">
        <title>Shoot transcriptome of the giant reed, Arundo donax.</title>
        <authorList>
            <person name="Barrero R.A."/>
            <person name="Guerrero F.D."/>
            <person name="Moolhuijzen P."/>
            <person name="Goolsby J.A."/>
            <person name="Tidwell J."/>
            <person name="Bellgard S.E."/>
            <person name="Bellgard M.I."/>
        </authorList>
    </citation>
    <scope>NUCLEOTIDE SEQUENCE</scope>
    <source>
        <tissue evidence="1">Shoot tissue taken approximately 20 cm above the soil surface</tissue>
    </source>
</reference>
<proteinExistence type="predicted"/>